<feature type="compositionally biased region" description="Low complexity" evidence="1">
    <location>
        <begin position="386"/>
        <end position="408"/>
    </location>
</feature>
<proteinExistence type="predicted"/>
<dbReference type="EMBL" id="DAKRPA010000161">
    <property type="protein sequence ID" value="DAZ96631.1"/>
    <property type="molecule type" value="Genomic_DNA"/>
</dbReference>
<protein>
    <submittedName>
        <fullName evidence="2">Uncharacterized protein</fullName>
    </submittedName>
</protein>
<name>A0AAV2YQY2_9STRA</name>
<feature type="compositionally biased region" description="Low complexity" evidence="1">
    <location>
        <begin position="416"/>
        <end position="439"/>
    </location>
</feature>
<evidence type="ECO:0000313" key="3">
    <source>
        <dbReference type="Proteomes" id="UP001146120"/>
    </source>
</evidence>
<gene>
    <name evidence="2" type="ORF">N0F65_005810</name>
</gene>
<reference evidence="2" key="1">
    <citation type="submission" date="2022-11" db="EMBL/GenBank/DDBJ databases">
        <authorList>
            <person name="Morgan W.R."/>
            <person name="Tartar A."/>
        </authorList>
    </citation>
    <scope>NUCLEOTIDE SEQUENCE</scope>
    <source>
        <strain evidence="2">ARSEF 373</strain>
    </source>
</reference>
<evidence type="ECO:0000256" key="1">
    <source>
        <dbReference type="SAM" id="MobiDB-lite"/>
    </source>
</evidence>
<comment type="caution">
    <text evidence="2">The sequence shown here is derived from an EMBL/GenBank/DDBJ whole genome shotgun (WGS) entry which is preliminary data.</text>
</comment>
<feature type="region of interest" description="Disordered" evidence="1">
    <location>
        <begin position="461"/>
        <end position="489"/>
    </location>
</feature>
<reference evidence="2" key="2">
    <citation type="journal article" date="2023" name="Microbiol Resour">
        <title>Decontamination and Annotation of the Draft Genome Sequence of the Oomycete Lagenidium giganteum ARSEF 373.</title>
        <authorList>
            <person name="Morgan W.R."/>
            <person name="Tartar A."/>
        </authorList>
    </citation>
    <scope>NUCLEOTIDE SEQUENCE</scope>
    <source>
        <strain evidence="2">ARSEF 373</strain>
    </source>
</reference>
<keyword evidence="3" id="KW-1185">Reference proteome</keyword>
<feature type="compositionally biased region" description="Low complexity" evidence="1">
    <location>
        <begin position="475"/>
        <end position="488"/>
    </location>
</feature>
<dbReference type="AlphaFoldDB" id="A0AAV2YQY2"/>
<dbReference type="Proteomes" id="UP001146120">
    <property type="component" value="Unassembled WGS sequence"/>
</dbReference>
<sequence>MASLVFSVAPPTYAFQNVQFEAQVHLVDEHKTKVLGVDKSLRVTLRFHDTYDVVADQSMLTQETAQIDATDGSCTLRLCLNTLTASRDGRAFCIEVRSAEGDIESAFSTPINVIKEKLRIIQQPPEIWFKDEGGREKCMTVVLVLDAAPGATPEDRVVPLQVRLLYESGKPVVNQGILRLFPDMRPNMTQGRVTISFRIDDVSKNHQGQSFTLEVAPEKQDKSFMFQDIAPVRTSIIAIRSKRNKRKLQATRASPRSLRPHRLMNPMGTPMNSMANQYAMTPSAPSGRSAAMAQGSGMSWSNHVRGQVPTPMNSAPTPTNAGAAPSVVEWKLAGFEIHADGTQNVSRPIYRCPNCKRLNDVDLMNSGMLEHSSQCVFASIISSSSQQQQQPQQQFVSSTPRQAMTPMNQQPPTPQSNPMNPMMMSMSGAMAAPGMQSAPTQCSPKAASAAVGSAHRPVLTISPFMGKSTNGAPVSTDSQDTTTTTTDSNSGNLFASSAFRTQMELDDSSAMVKSPTLDEKIAFLNKLPDASTATETSGPVADAGIEATGNMIFNEMSSMGINIAMDSFDKDTNGGASTNLGGLMSPPDSLDNNNNLGFLVNEPLGGSSGAPGSNGSNSVDEDKVFHILARMYTNLRNQKLGLPAFDQFRNLLGFYVETQSPQGTEVVFHPLSSFVLSDKEQSEIATRFAQELDQSSDAVHSLQKHQHTIVRLREDALMFYWSQSIQTFGVMQ</sequence>
<evidence type="ECO:0000313" key="2">
    <source>
        <dbReference type="EMBL" id="DAZ96631.1"/>
    </source>
</evidence>
<feature type="region of interest" description="Disordered" evidence="1">
    <location>
        <begin position="243"/>
        <end position="264"/>
    </location>
</feature>
<feature type="region of interest" description="Disordered" evidence="1">
    <location>
        <begin position="386"/>
        <end position="449"/>
    </location>
</feature>
<feature type="region of interest" description="Disordered" evidence="1">
    <location>
        <begin position="281"/>
        <end position="303"/>
    </location>
</feature>
<accession>A0AAV2YQY2</accession>
<organism evidence="2 3">
    <name type="scientific">Lagenidium giganteum</name>
    <dbReference type="NCBI Taxonomy" id="4803"/>
    <lineage>
        <taxon>Eukaryota</taxon>
        <taxon>Sar</taxon>
        <taxon>Stramenopiles</taxon>
        <taxon>Oomycota</taxon>
        <taxon>Peronosporomycetes</taxon>
        <taxon>Pythiales</taxon>
        <taxon>Pythiaceae</taxon>
    </lineage>
</organism>